<dbReference type="InterPro" id="IPR036465">
    <property type="entry name" value="vWFA_dom_sf"/>
</dbReference>
<evidence type="ECO:0000259" key="2">
    <source>
        <dbReference type="PROSITE" id="PS50234"/>
    </source>
</evidence>
<dbReference type="RefSeq" id="WP_395806174.1">
    <property type="nucleotide sequence ID" value="NZ_CP043494.1"/>
</dbReference>
<keyword evidence="1" id="KW-0732">Signal</keyword>
<organism evidence="3 4">
    <name type="scientific">Archangium minus</name>
    <dbReference type="NCBI Taxonomy" id="83450"/>
    <lineage>
        <taxon>Bacteria</taxon>
        <taxon>Pseudomonadati</taxon>
        <taxon>Myxococcota</taxon>
        <taxon>Myxococcia</taxon>
        <taxon>Myxococcales</taxon>
        <taxon>Cystobacterineae</taxon>
        <taxon>Archangiaceae</taxon>
        <taxon>Archangium</taxon>
    </lineage>
</organism>
<keyword evidence="4" id="KW-1185">Reference proteome</keyword>
<dbReference type="InterPro" id="IPR002035">
    <property type="entry name" value="VWF_A"/>
</dbReference>
<feature type="signal peptide" evidence="1">
    <location>
        <begin position="1"/>
        <end position="21"/>
    </location>
</feature>
<proteinExistence type="predicted"/>
<dbReference type="SMART" id="SM00327">
    <property type="entry name" value="VWA"/>
    <property type="match status" value="1"/>
</dbReference>
<feature type="domain" description="VWFA" evidence="2">
    <location>
        <begin position="54"/>
        <end position="341"/>
    </location>
</feature>
<name>A0ABY9WZH8_9BACT</name>
<evidence type="ECO:0000313" key="3">
    <source>
        <dbReference type="EMBL" id="WNG48542.1"/>
    </source>
</evidence>
<evidence type="ECO:0000256" key="1">
    <source>
        <dbReference type="SAM" id="SignalP"/>
    </source>
</evidence>
<dbReference type="NCBIfam" id="NF033757">
    <property type="entry name" value="gliding_CglB"/>
    <property type="match status" value="1"/>
</dbReference>
<keyword evidence="3" id="KW-0449">Lipoprotein</keyword>
<protein>
    <submittedName>
        <fullName evidence="3">Adventurous gliding motility lipoprotein CglB</fullName>
    </submittedName>
</protein>
<dbReference type="PROSITE" id="PS50234">
    <property type="entry name" value="VWFA"/>
    <property type="match status" value="1"/>
</dbReference>
<sequence length="415" mass="43945">MRAKLTFLSALVVGTFGGVLATGCQTYDFEPVDPLAISQTTETRHIEARAAKPNLMLLVDKSGSMTEPVKPSDPNCLVGGKVCGDSSRPCNTAICPTRWSELQGAMQDFLNSSGKLARFGLATYPADASCGSTSSISVNLPAEGVEDEASLATKAEEVKTEIFKIKNASSTGEPTPRGGTPTSASLKFMGGLSELQSAERADFVLLLTDGLPNCNAAFPKPYPDPACFCTLLDCTAGKQIGCLDNDESVAAVNELRRKDIKTIVIGFGADFDSSSDTGKRGAATLNAMAEAGGFERKCSQDSDCGSGDTCDKSKSLCNRQFFQAANRNDLVSALKDISGKILVDNPCLLTFDATERPTSQELVVVYINGERLSSGADTWSLTDDGILFSGTTCERIKTSTTSAPVDIEVRAVQRR</sequence>
<gene>
    <name evidence="3" type="primary">cglB</name>
    <name evidence="3" type="ORF">F0U60_33790</name>
</gene>
<dbReference type="SUPFAM" id="SSF53300">
    <property type="entry name" value="vWA-like"/>
    <property type="match status" value="1"/>
</dbReference>
<dbReference type="PROSITE" id="PS51257">
    <property type="entry name" value="PROKAR_LIPOPROTEIN"/>
    <property type="match status" value="1"/>
</dbReference>
<reference evidence="3 4" key="1">
    <citation type="submission" date="2019-08" db="EMBL/GenBank/DDBJ databases">
        <title>Archangium and Cystobacter genomes.</title>
        <authorList>
            <person name="Chen I.-C.K."/>
            <person name="Wielgoss S."/>
        </authorList>
    </citation>
    <scope>NUCLEOTIDE SEQUENCE [LARGE SCALE GENOMIC DNA]</scope>
    <source>
        <strain evidence="3 4">Cbm 6</strain>
    </source>
</reference>
<accession>A0ABY9WZH8</accession>
<dbReference type="Proteomes" id="UP001611383">
    <property type="component" value="Chromosome"/>
</dbReference>
<feature type="chain" id="PRO_5047077735" evidence="1">
    <location>
        <begin position="22"/>
        <end position="415"/>
    </location>
</feature>
<dbReference type="Gene3D" id="3.40.50.410">
    <property type="entry name" value="von Willebrand factor, type A domain"/>
    <property type="match status" value="1"/>
</dbReference>
<dbReference type="EMBL" id="CP043494">
    <property type="protein sequence ID" value="WNG48542.1"/>
    <property type="molecule type" value="Genomic_DNA"/>
</dbReference>
<evidence type="ECO:0000313" key="4">
    <source>
        <dbReference type="Proteomes" id="UP001611383"/>
    </source>
</evidence>